<keyword evidence="3" id="KW-1185">Reference proteome</keyword>
<proteinExistence type="predicted"/>
<evidence type="ECO:0000256" key="1">
    <source>
        <dbReference type="SAM" id="Phobius"/>
    </source>
</evidence>
<feature type="transmembrane region" description="Helical" evidence="1">
    <location>
        <begin position="20"/>
        <end position="40"/>
    </location>
</feature>
<sequence length="197" mass="22270">MPKAHDRLRKISPRDWRRWLTGLGVLIVVWAGVGLTVGVAKAKKPTSGKVAVEAQKAAEIPGDRGWRAPQLERLAERIQQLSLDDRLDPQLIEAIEASFASMTPAEQRAFVRDIMPPGLEPMIQAFREMDDTQKRLAIDRLRREFKHAGWIAEDTDRSTFSAWVESSVSAFSETEDPEAQLDLLPVMQQVLRAMQTR</sequence>
<protein>
    <submittedName>
        <fullName evidence="2">Uncharacterized protein</fullName>
    </submittedName>
</protein>
<evidence type="ECO:0000313" key="2">
    <source>
        <dbReference type="EMBL" id="MBB6428538.1"/>
    </source>
</evidence>
<keyword evidence="1" id="KW-1133">Transmembrane helix</keyword>
<name>A0A7X0LK31_9BACT</name>
<evidence type="ECO:0000313" key="3">
    <source>
        <dbReference type="Proteomes" id="UP000541810"/>
    </source>
</evidence>
<gene>
    <name evidence="2" type="ORF">HNQ40_000344</name>
</gene>
<dbReference type="EMBL" id="JACHGY010000001">
    <property type="protein sequence ID" value="MBB6428538.1"/>
    <property type="molecule type" value="Genomic_DNA"/>
</dbReference>
<reference evidence="2 3" key="1">
    <citation type="submission" date="2020-08" db="EMBL/GenBank/DDBJ databases">
        <title>Genomic Encyclopedia of Type Strains, Phase IV (KMG-IV): sequencing the most valuable type-strain genomes for metagenomic binning, comparative biology and taxonomic classification.</title>
        <authorList>
            <person name="Goeker M."/>
        </authorList>
    </citation>
    <scope>NUCLEOTIDE SEQUENCE [LARGE SCALE GENOMIC DNA]</scope>
    <source>
        <strain evidence="2 3">DSM 103725</strain>
    </source>
</reference>
<comment type="caution">
    <text evidence="2">The sequence shown here is derived from an EMBL/GenBank/DDBJ whole genome shotgun (WGS) entry which is preliminary data.</text>
</comment>
<keyword evidence="1" id="KW-0812">Transmembrane</keyword>
<dbReference type="AlphaFoldDB" id="A0A7X0LK31"/>
<dbReference type="RefSeq" id="WP_184675770.1">
    <property type="nucleotide sequence ID" value="NZ_JACHGY010000001.1"/>
</dbReference>
<organism evidence="2 3">
    <name type="scientific">Algisphaera agarilytica</name>
    <dbReference type="NCBI Taxonomy" id="1385975"/>
    <lineage>
        <taxon>Bacteria</taxon>
        <taxon>Pseudomonadati</taxon>
        <taxon>Planctomycetota</taxon>
        <taxon>Phycisphaerae</taxon>
        <taxon>Phycisphaerales</taxon>
        <taxon>Phycisphaeraceae</taxon>
        <taxon>Algisphaera</taxon>
    </lineage>
</organism>
<accession>A0A7X0LK31</accession>
<dbReference type="Proteomes" id="UP000541810">
    <property type="component" value="Unassembled WGS sequence"/>
</dbReference>
<keyword evidence="1" id="KW-0472">Membrane</keyword>